<sequence>MPNNTVPAIPNRPNGLPVNWQPDSNPGHSDGLPAAPPPLRANLTNNLAHPDESVSIGGKWGGNADPVPPHVCTGYWASLYNRADSFIYQRATDNKAEASKRARESGETWELTLCMMIKDIVLADKPTSSAREQERKEALRRTREKLPVLLYRFMEVTPYRRIRRTTPGIHYGVIWYGYGNWATDMRLDMESDTHDRFRTQDPGPNQASAPSQT</sequence>
<name>A0AAJ0H732_9PEZI</name>
<evidence type="ECO:0000256" key="1">
    <source>
        <dbReference type="SAM" id="MobiDB-lite"/>
    </source>
</evidence>
<feature type="region of interest" description="Disordered" evidence="1">
    <location>
        <begin position="194"/>
        <end position="213"/>
    </location>
</feature>
<keyword evidence="3" id="KW-1185">Reference proteome</keyword>
<feature type="compositionally biased region" description="Polar residues" evidence="1">
    <location>
        <begin position="202"/>
        <end position="213"/>
    </location>
</feature>
<reference evidence="2" key="1">
    <citation type="journal article" date="2023" name="Mol. Phylogenet. Evol.">
        <title>Genome-scale phylogeny and comparative genomics of the fungal order Sordariales.</title>
        <authorList>
            <person name="Hensen N."/>
            <person name="Bonometti L."/>
            <person name="Westerberg I."/>
            <person name="Brannstrom I.O."/>
            <person name="Guillou S."/>
            <person name="Cros-Aarteil S."/>
            <person name="Calhoun S."/>
            <person name="Haridas S."/>
            <person name="Kuo A."/>
            <person name="Mondo S."/>
            <person name="Pangilinan J."/>
            <person name="Riley R."/>
            <person name="LaButti K."/>
            <person name="Andreopoulos B."/>
            <person name="Lipzen A."/>
            <person name="Chen C."/>
            <person name="Yan M."/>
            <person name="Daum C."/>
            <person name="Ng V."/>
            <person name="Clum A."/>
            <person name="Steindorff A."/>
            <person name="Ohm R.A."/>
            <person name="Martin F."/>
            <person name="Silar P."/>
            <person name="Natvig D.O."/>
            <person name="Lalanne C."/>
            <person name="Gautier V."/>
            <person name="Ament-Velasquez S.L."/>
            <person name="Kruys A."/>
            <person name="Hutchinson M.I."/>
            <person name="Powell A.J."/>
            <person name="Barry K."/>
            <person name="Miller A.N."/>
            <person name="Grigoriev I.V."/>
            <person name="Debuchy R."/>
            <person name="Gladieux P."/>
            <person name="Hiltunen Thoren M."/>
            <person name="Johannesson H."/>
        </authorList>
    </citation>
    <scope>NUCLEOTIDE SEQUENCE</scope>
    <source>
        <strain evidence="2">CBS 955.72</strain>
    </source>
</reference>
<proteinExistence type="predicted"/>
<dbReference type="AlphaFoldDB" id="A0AAJ0H732"/>
<evidence type="ECO:0000313" key="3">
    <source>
        <dbReference type="Proteomes" id="UP001275084"/>
    </source>
</evidence>
<accession>A0AAJ0H732</accession>
<dbReference type="EMBL" id="JAUIQD010000008">
    <property type="protein sequence ID" value="KAK3341865.1"/>
    <property type="molecule type" value="Genomic_DNA"/>
</dbReference>
<comment type="caution">
    <text evidence="2">The sequence shown here is derived from an EMBL/GenBank/DDBJ whole genome shotgun (WGS) entry which is preliminary data.</text>
</comment>
<dbReference type="Proteomes" id="UP001275084">
    <property type="component" value="Unassembled WGS sequence"/>
</dbReference>
<evidence type="ECO:0000313" key="2">
    <source>
        <dbReference type="EMBL" id="KAK3341865.1"/>
    </source>
</evidence>
<gene>
    <name evidence="2" type="ORF">B0T25DRAFT_585961</name>
</gene>
<organism evidence="2 3">
    <name type="scientific">Lasiosphaeria hispida</name>
    <dbReference type="NCBI Taxonomy" id="260671"/>
    <lineage>
        <taxon>Eukaryota</taxon>
        <taxon>Fungi</taxon>
        <taxon>Dikarya</taxon>
        <taxon>Ascomycota</taxon>
        <taxon>Pezizomycotina</taxon>
        <taxon>Sordariomycetes</taxon>
        <taxon>Sordariomycetidae</taxon>
        <taxon>Sordariales</taxon>
        <taxon>Lasiosphaeriaceae</taxon>
        <taxon>Lasiosphaeria</taxon>
    </lineage>
</organism>
<protein>
    <submittedName>
        <fullName evidence="2">Uncharacterized protein</fullName>
    </submittedName>
</protein>
<reference evidence="2" key="2">
    <citation type="submission" date="2023-06" db="EMBL/GenBank/DDBJ databases">
        <authorList>
            <consortium name="Lawrence Berkeley National Laboratory"/>
            <person name="Haridas S."/>
            <person name="Hensen N."/>
            <person name="Bonometti L."/>
            <person name="Westerberg I."/>
            <person name="Brannstrom I.O."/>
            <person name="Guillou S."/>
            <person name="Cros-Aarteil S."/>
            <person name="Calhoun S."/>
            <person name="Kuo A."/>
            <person name="Mondo S."/>
            <person name="Pangilinan J."/>
            <person name="Riley R."/>
            <person name="Labutti K."/>
            <person name="Andreopoulos B."/>
            <person name="Lipzen A."/>
            <person name="Chen C."/>
            <person name="Yanf M."/>
            <person name="Daum C."/>
            <person name="Ng V."/>
            <person name="Clum A."/>
            <person name="Steindorff A."/>
            <person name="Ohm R."/>
            <person name="Martin F."/>
            <person name="Silar P."/>
            <person name="Natvig D."/>
            <person name="Lalanne C."/>
            <person name="Gautier V."/>
            <person name="Ament-Velasquez S.L."/>
            <person name="Kruys A."/>
            <person name="Hutchinson M.I."/>
            <person name="Powell A.J."/>
            <person name="Barry K."/>
            <person name="Miller A.N."/>
            <person name="Grigoriev I.V."/>
            <person name="Debuchy R."/>
            <person name="Gladieux P."/>
            <person name="Thoren M.H."/>
            <person name="Johannesson H."/>
        </authorList>
    </citation>
    <scope>NUCLEOTIDE SEQUENCE</scope>
    <source>
        <strain evidence="2">CBS 955.72</strain>
    </source>
</reference>
<feature type="region of interest" description="Disordered" evidence="1">
    <location>
        <begin position="1"/>
        <end position="39"/>
    </location>
</feature>